<dbReference type="Gene3D" id="3.10.20.310">
    <property type="entry name" value="membrane protein fhac"/>
    <property type="match status" value="1"/>
</dbReference>
<dbReference type="PANTHER" id="PTHR35851:SF1">
    <property type="entry name" value="CELL DIVISION PROTEIN FTSQ"/>
    <property type="match status" value="1"/>
</dbReference>
<dbReference type="RefSeq" id="WP_121220463.1">
    <property type="nucleotide sequence ID" value="NZ_RBIG01000002.1"/>
</dbReference>
<reference evidence="11 12" key="1">
    <citation type="submission" date="2018-10" db="EMBL/GenBank/DDBJ databases">
        <title>Comparative analysis of microorganisms from saline springs in Andes Mountain Range, Colombia.</title>
        <authorList>
            <person name="Rubin E."/>
        </authorList>
    </citation>
    <scope>NUCLEOTIDE SEQUENCE [LARGE SCALE GENOMIC DNA]</scope>
    <source>
        <strain evidence="11 12">USBA 36</strain>
    </source>
</reference>
<dbReference type="InterPro" id="IPR034746">
    <property type="entry name" value="POTRA"/>
</dbReference>
<keyword evidence="5 9" id="KW-0812">Transmembrane</keyword>
<evidence type="ECO:0000256" key="8">
    <source>
        <dbReference type="ARBA" id="ARBA00023306"/>
    </source>
</evidence>
<dbReference type="InterPro" id="IPR026579">
    <property type="entry name" value="FtsQ"/>
</dbReference>
<evidence type="ECO:0000256" key="5">
    <source>
        <dbReference type="ARBA" id="ARBA00022692"/>
    </source>
</evidence>
<dbReference type="Pfam" id="PF03799">
    <property type="entry name" value="FtsQ_DivIB_C"/>
    <property type="match status" value="1"/>
</dbReference>
<keyword evidence="2 9" id="KW-1003">Cell membrane</keyword>
<dbReference type="PROSITE" id="PS51779">
    <property type="entry name" value="POTRA"/>
    <property type="match status" value="1"/>
</dbReference>
<dbReference type="Pfam" id="PF08478">
    <property type="entry name" value="POTRA_1"/>
    <property type="match status" value="1"/>
</dbReference>
<keyword evidence="6 9" id="KW-1133">Transmembrane helix</keyword>
<keyword evidence="7 9" id="KW-0472">Membrane</keyword>
<protein>
    <recommendedName>
        <fullName evidence="9">Cell division protein FtsQ</fullName>
    </recommendedName>
</protein>
<dbReference type="InterPro" id="IPR005548">
    <property type="entry name" value="Cell_div_FtsQ/DivIB_C"/>
</dbReference>
<evidence type="ECO:0000256" key="9">
    <source>
        <dbReference type="HAMAP-Rule" id="MF_00911"/>
    </source>
</evidence>
<evidence type="ECO:0000256" key="1">
    <source>
        <dbReference type="ARBA" id="ARBA00004370"/>
    </source>
</evidence>
<dbReference type="Gene3D" id="3.40.50.11690">
    <property type="entry name" value="Cell division protein FtsQ/DivIB"/>
    <property type="match status" value="1"/>
</dbReference>
<evidence type="ECO:0000256" key="4">
    <source>
        <dbReference type="ARBA" id="ARBA00022618"/>
    </source>
</evidence>
<evidence type="ECO:0000256" key="3">
    <source>
        <dbReference type="ARBA" id="ARBA00022519"/>
    </source>
</evidence>
<comment type="subcellular location">
    <subcellularLocation>
        <location evidence="9">Cell inner membrane</location>
        <topology evidence="9">Single-pass type II membrane protein</topology>
    </subcellularLocation>
    <subcellularLocation>
        <location evidence="1">Membrane</location>
    </subcellularLocation>
    <text evidence="9">Localizes to the division septum.</text>
</comment>
<dbReference type="GO" id="GO:0032153">
    <property type="term" value="C:cell division site"/>
    <property type="evidence" value="ECO:0007669"/>
    <property type="project" value="UniProtKB-UniRule"/>
</dbReference>
<evidence type="ECO:0000256" key="2">
    <source>
        <dbReference type="ARBA" id="ARBA00022475"/>
    </source>
</evidence>
<evidence type="ECO:0000259" key="10">
    <source>
        <dbReference type="PROSITE" id="PS51779"/>
    </source>
</evidence>
<accession>A0A420WHW4</accession>
<keyword evidence="3 9" id="KW-0997">Cell inner membrane</keyword>
<dbReference type="PANTHER" id="PTHR35851">
    <property type="entry name" value="CELL DIVISION PROTEIN FTSQ"/>
    <property type="match status" value="1"/>
</dbReference>
<evidence type="ECO:0000256" key="6">
    <source>
        <dbReference type="ARBA" id="ARBA00022989"/>
    </source>
</evidence>
<dbReference type="HAMAP" id="MF_00911">
    <property type="entry name" value="FtsQ_subfam"/>
    <property type="match status" value="1"/>
</dbReference>
<dbReference type="GO" id="GO:0090529">
    <property type="term" value="P:cell septum assembly"/>
    <property type="evidence" value="ECO:0007669"/>
    <property type="project" value="InterPro"/>
</dbReference>
<gene>
    <name evidence="9" type="primary">ftsQ</name>
    <name evidence="11" type="ORF">BCL74_2537</name>
</gene>
<comment type="caution">
    <text evidence="11">The sequence shown here is derived from an EMBL/GenBank/DDBJ whole genome shotgun (WGS) entry which is preliminary data.</text>
</comment>
<feature type="domain" description="POTRA" evidence="10">
    <location>
        <begin position="75"/>
        <end position="143"/>
    </location>
</feature>
<evidence type="ECO:0000313" key="11">
    <source>
        <dbReference type="EMBL" id="RKQ70588.1"/>
    </source>
</evidence>
<keyword evidence="4 9" id="KW-0132">Cell division</keyword>
<comment type="function">
    <text evidence="9">Essential cell division protein.</text>
</comment>
<dbReference type="InterPro" id="IPR013685">
    <property type="entry name" value="POTRA_FtsQ_type"/>
</dbReference>
<dbReference type="GO" id="GO:0005886">
    <property type="term" value="C:plasma membrane"/>
    <property type="evidence" value="ECO:0007669"/>
    <property type="project" value="UniProtKB-SubCell"/>
</dbReference>
<evidence type="ECO:0000256" key="7">
    <source>
        <dbReference type="ARBA" id="ARBA00023136"/>
    </source>
</evidence>
<evidence type="ECO:0000313" key="12">
    <source>
        <dbReference type="Proteomes" id="UP000277424"/>
    </source>
</evidence>
<name>A0A420WHW4_9PROT</name>
<dbReference type="GO" id="GO:0043093">
    <property type="term" value="P:FtsZ-dependent cytokinesis"/>
    <property type="evidence" value="ECO:0007669"/>
    <property type="project" value="UniProtKB-UniRule"/>
</dbReference>
<comment type="similarity">
    <text evidence="9">Belongs to the FtsQ/DivIB family. FtsQ subfamily.</text>
</comment>
<dbReference type="AlphaFoldDB" id="A0A420WHW4"/>
<keyword evidence="8 9" id="KW-0131">Cell cycle</keyword>
<dbReference type="Proteomes" id="UP000277424">
    <property type="component" value="Unassembled WGS sequence"/>
</dbReference>
<sequence length="284" mass="31525">MRLLTKKPAVTKRRAAPRRRIQPRWVKPLAKTGFVLALLGGLAGGGWYLWSSDTIPEAAMELRADALELTRKAGLTVADVLVEGRGRTDAGLLLAVLDVQRGDALLGIDVEAARERLESINWVRSAVIERRLPHTLYVRIEERQPMALWQRDDKLVLVDAEGVVILRDEIAAFGHLPVLVGDEAPKEAPALLAMLESAPDLRARVRAATLVGERRWNLLFDNGIDVRLPEEDPAGAWTRLAALEREHKVLAKDVVAIDLRFADRLVVRVAPETAKRLRNPGKNT</sequence>
<proteinExistence type="inferred from homology"/>
<dbReference type="InterPro" id="IPR045335">
    <property type="entry name" value="FtsQ_C_sf"/>
</dbReference>
<organism evidence="11 12">
    <name type="scientific">Oceanibaculum indicum</name>
    <dbReference type="NCBI Taxonomy" id="526216"/>
    <lineage>
        <taxon>Bacteria</taxon>
        <taxon>Pseudomonadati</taxon>
        <taxon>Pseudomonadota</taxon>
        <taxon>Alphaproteobacteria</taxon>
        <taxon>Rhodospirillales</taxon>
        <taxon>Oceanibaculaceae</taxon>
        <taxon>Oceanibaculum</taxon>
    </lineage>
</organism>
<dbReference type="OrthoDB" id="9783091at2"/>
<dbReference type="EMBL" id="RBIG01000002">
    <property type="protein sequence ID" value="RKQ70588.1"/>
    <property type="molecule type" value="Genomic_DNA"/>
</dbReference>